<keyword evidence="10" id="KW-0862">Zinc</keyword>
<dbReference type="Gene3D" id="1.10.390.10">
    <property type="entry name" value="Neutral Protease Domain 2"/>
    <property type="match status" value="1"/>
</dbReference>
<feature type="domain" description="Peptidase M1 alanyl aminopeptidase Ig-like fold" evidence="14">
    <location>
        <begin position="455"/>
        <end position="561"/>
    </location>
</feature>
<evidence type="ECO:0000256" key="11">
    <source>
        <dbReference type="ARBA" id="ARBA00023049"/>
    </source>
</evidence>
<dbReference type="InterPro" id="IPR042097">
    <property type="entry name" value="Aminopeptidase_N-like_N_sf"/>
</dbReference>
<dbReference type="EC" id="3.4.11.2" evidence="4 12"/>
<feature type="domain" description="Peptidase M1 membrane alanine aminopeptidase" evidence="13">
    <location>
        <begin position="231"/>
        <end position="435"/>
    </location>
</feature>
<evidence type="ECO:0000256" key="2">
    <source>
        <dbReference type="ARBA" id="ARBA00001947"/>
    </source>
</evidence>
<evidence type="ECO:0000259" key="15">
    <source>
        <dbReference type="Pfam" id="PF17432"/>
    </source>
</evidence>
<dbReference type="InterPro" id="IPR014782">
    <property type="entry name" value="Peptidase_M1_dom"/>
</dbReference>
<dbReference type="SUPFAM" id="SSF55486">
    <property type="entry name" value="Metalloproteases ('zincins'), catalytic domain"/>
    <property type="match status" value="1"/>
</dbReference>
<dbReference type="Pfam" id="PF01433">
    <property type="entry name" value="Peptidase_M1"/>
    <property type="match status" value="1"/>
</dbReference>
<dbReference type="GO" id="GO:0016285">
    <property type="term" value="F:alanyl aminopeptidase activity"/>
    <property type="evidence" value="ECO:0007669"/>
    <property type="project" value="UniProtKB-EC"/>
</dbReference>
<evidence type="ECO:0000313" key="18">
    <source>
        <dbReference type="Proteomes" id="UP001589758"/>
    </source>
</evidence>
<keyword evidence="9 17" id="KW-0378">Hydrolase</keyword>
<dbReference type="Gene3D" id="1.25.50.10">
    <property type="entry name" value="Peptidase M1, alanyl aminopeptidase, C-terminal domain"/>
    <property type="match status" value="1"/>
</dbReference>
<dbReference type="Pfam" id="PF17900">
    <property type="entry name" value="Peptidase_M1_N"/>
    <property type="match status" value="1"/>
</dbReference>
<dbReference type="InterPro" id="IPR035414">
    <property type="entry name" value="Peptidase_M1_pepN_Ig-like"/>
</dbReference>
<evidence type="ECO:0000256" key="9">
    <source>
        <dbReference type="ARBA" id="ARBA00022801"/>
    </source>
</evidence>
<comment type="cofactor">
    <cofactor evidence="2">
        <name>Zn(2+)</name>
        <dbReference type="ChEBI" id="CHEBI:29105"/>
    </cofactor>
</comment>
<dbReference type="InterPro" id="IPR012779">
    <property type="entry name" value="Peptidase_M1_pepN"/>
</dbReference>
<keyword evidence="11" id="KW-0482">Metalloprotease</keyword>
<dbReference type="Pfam" id="PF11940">
    <property type="entry name" value="DUF3458"/>
    <property type="match status" value="1"/>
</dbReference>
<evidence type="ECO:0000256" key="10">
    <source>
        <dbReference type="ARBA" id="ARBA00022833"/>
    </source>
</evidence>
<feature type="domain" description="Peptidase M1 alanyl aminopeptidase C-terminal" evidence="15">
    <location>
        <begin position="754"/>
        <end position="917"/>
    </location>
</feature>
<dbReference type="InterPro" id="IPR027268">
    <property type="entry name" value="Peptidase_M4/M1_CTD_sf"/>
</dbReference>
<comment type="caution">
    <text evidence="17">The sequence shown here is derived from an EMBL/GenBank/DDBJ whole genome shotgun (WGS) entry which is preliminary data.</text>
</comment>
<dbReference type="RefSeq" id="WP_385876253.1">
    <property type="nucleotide sequence ID" value="NZ_JBHLXE010000033.1"/>
</dbReference>
<name>A0ABV6CAK3_9GAMM</name>
<dbReference type="Gene3D" id="3.30.2010.30">
    <property type="match status" value="1"/>
</dbReference>
<comment type="similarity">
    <text evidence="3">Belongs to the peptidase M1 family.</text>
</comment>
<dbReference type="Pfam" id="PF17432">
    <property type="entry name" value="DUF3458_C"/>
    <property type="match status" value="2"/>
</dbReference>
<comment type="catalytic activity">
    <reaction evidence="1">
        <text>Release of an N-terminal amino acid, Xaa-|-Yaa- from a peptide, amide or arylamide. Xaa is preferably Ala, but may be most amino acids including Pro (slow action). When a terminal hydrophobic residue is followed by a prolyl residue, the two may be released as an intact Xaa-Pro dipeptide.</text>
        <dbReference type="EC" id="3.4.11.2"/>
    </reaction>
</comment>
<dbReference type="InterPro" id="IPR024601">
    <property type="entry name" value="Peptidase_M1_pepN_C"/>
</dbReference>
<dbReference type="SUPFAM" id="SSF63737">
    <property type="entry name" value="Leukotriene A4 hydrolase N-terminal domain"/>
    <property type="match status" value="1"/>
</dbReference>
<feature type="domain" description="Aminopeptidase N-like N-terminal" evidence="16">
    <location>
        <begin position="36"/>
        <end position="192"/>
    </location>
</feature>
<evidence type="ECO:0000256" key="8">
    <source>
        <dbReference type="ARBA" id="ARBA00022723"/>
    </source>
</evidence>
<sequence length="919" mass="104802">MQSKVSQPKYRKDYQAPSYFINEVYLTFQLDANLTQVCSLMRIKKNTSAPCDLVLDGEQIQLIEVIINDEIFTGYTKTAEQLIIPAEKLSTLGDEFELSIRNHIAPAANTSLEGLYQSGDALCTQCEAEGFRRITYYLDRPDVLAKFTTRIEADKTLYPYLLSNGNLIDSGLLNEYQHYVVWEDPFLKPAYLFALVAGDFDLLEDKFLTRSGRSIDLQLFVDKGNLDKADFAMQSLKASMKWDETRFSLEYDLDIYMIVAVDFFNMGAMENKGLNIFNSKFVLAKRDTATDIDYQNIEAVIGHEYFHNWTGNRVTCRDWFQLSLKEGLTVFRDQEFSADMGNRSLKRINDVRLLRTVQFAEDAGPMAHPIRPDKVLEMNNFYTVTVYEKGAEIIRMLHTLLGEALFQEGMKIYIARHDGQAVTCVDFLNAMQQALINAGRKLDLSQFELWYSQAGTPEVNVVDSFDENSGVYQMTITQHIPDTNDQINKQPMMIPLVIDFYDEKGEQIAINPKGATQESYISQSKLLLVTQKSQVFTFTGLNTKPTVTFLRDFSAPIKLHYAYTHSQLLMLMQNAVNAFERWDAGQKIFSTIIKDALRSAEQGKPYVIPESLITIFKGVLLDVNLDVGLATELLTLPTVSEVIQWFDVANPLLIDKTLLSIQSQLGFALEDEFLALFHRYRLENYQINAKDAAQRGFVNLSLRYIAYGVVLDSEIKAHLNYYHQIKDCTMGEDDDSINQLSLTIIDNLVKLHFNKDNMTDRIAALNIAVQCQLPCRKELLDTFEHMYFEESLAMDKWLSAQALSRDKNVLTQVRALMNHQAFSMQNPNRIRALVGVFSQYNHQGFHANDGEGYQFLVEVLTTLNTTNPQVASRLIEPLLHFKRFGGEQSFLMKNALEALAKLDNLSKDLQEKISSALLI</sequence>
<evidence type="ECO:0000256" key="12">
    <source>
        <dbReference type="NCBIfam" id="TIGR02414"/>
    </source>
</evidence>
<evidence type="ECO:0000259" key="16">
    <source>
        <dbReference type="Pfam" id="PF17900"/>
    </source>
</evidence>
<evidence type="ECO:0000256" key="6">
    <source>
        <dbReference type="ARBA" id="ARBA00022438"/>
    </source>
</evidence>
<protein>
    <recommendedName>
        <fullName evidence="5 12">Aminopeptidase N</fullName>
        <ecNumber evidence="4 12">3.4.11.2</ecNumber>
    </recommendedName>
</protein>
<keyword evidence="18" id="KW-1185">Reference proteome</keyword>
<reference evidence="17 18" key="1">
    <citation type="submission" date="2024-09" db="EMBL/GenBank/DDBJ databases">
        <authorList>
            <person name="Sun Q."/>
            <person name="Mori K."/>
        </authorList>
    </citation>
    <scope>NUCLEOTIDE SEQUENCE [LARGE SCALE GENOMIC DNA]</scope>
    <source>
        <strain evidence="17 18">CCM 8545</strain>
    </source>
</reference>
<evidence type="ECO:0000259" key="14">
    <source>
        <dbReference type="Pfam" id="PF11940"/>
    </source>
</evidence>
<dbReference type="InterPro" id="IPR037144">
    <property type="entry name" value="Peptidase_M1_pepN_C_sf"/>
</dbReference>
<dbReference type="InterPro" id="IPR038438">
    <property type="entry name" value="PepN_Ig-like_sf"/>
</dbReference>
<gene>
    <name evidence="17" type="primary">pepN</name>
    <name evidence="17" type="ORF">ACFFIT_03270</name>
</gene>
<proteinExistence type="inferred from homology"/>
<evidence type="ECO:0000256" key="3">
    <source>
        <dbReference type="ARBA" id="ARBA00010136"/>
    </source>
</evidence>
<evidence type="ECO:0000256" key="4">
    <source>
        <dbReference type="ARBA" id="ARBA00012564"/>
    </source>
</evidence>
<evidence type="ECO:0000259" key="13">
    <source>
        <dbReference type="Pfam" id="PF01433"/>
    </source>
</evidence>
<dbReference type="InterPro" id="IPR045357">
    <property type="entry name" value="Aminopeptidase_N-like_N"/>
</dbReference>
<keyword evidence="8" id="KW-0479">Metal-binding</keyword>
<dbReference type="NCBIfam" id="TIGR02414">
    <property type="entry name" value="pepN_proteo"/>
    <property type="match status" value="1"/>
</dbReference>
<dbReference type="Gene3D" id="2.60.40.1730">
    <property type="entry name" value="tricorn interacting facor f3 domain"/>
    <property type="match status" value="1"/>
</dbReference>
<keyword evidence="7" id="KW-0645">Protease</keyword>
<evidence type="ECO:0000256" key="1">
    <source>
        <dbReference type="ARBA" id="ARBA00000098"/>
    </source>
</evidence>
<dbReference type="PANTHER" id="PTHR46322:SF1">
    <property type="entry name" value="PUROMYCIN-SENSITIVE AMINOPEPTIDASE"/>
    <property type="match status" value="1"/>
</dbReference>
<dbReference type="PANTHER" id="PTHR46322">
    <property type="entry name" value="PUROMYCIN-SENSITIVE AMINOPEPTIDASE"/>
    <property type="match status" value="1"/>
</dbReference>
<accession>A0ABV6CAK3</accession>
<keyword evidence="6 17" id="KW-0031">Aminopeptidase</keyword>
<evidence type="ECO:0000256" key="7">
    <source>
        <dbReference type="ARBA" id="ARBA00022670"/>
    </source>
</evidence>
<dbReference type="InterPro" id="IPR001930">
    <property type="entry name" value="Peptidase_M1"/>
</dbReference>
<organism evidence="17 18">
    <name type="scientific">Thorsellia kenyensis</name>
    <dbReference type="NCBI Taxonomy" id="1549888"/>
    <lineage>
        <taxon>Bacteria</taxon>
        <taxon>Pseudomonadati</taxon>
        <taxon>Pseudomonadota</taxon>
        <taxon>Gammaproteobacteria</taxon>
        <taxon>Enterobacterales</taxon>
        <taxon>Thorselliaceae</taxon>
        <taxon>Thorsellia</taxon>
    </lineage>
</organism>
<dbReference type="CDD" id="cd09600">
    <property type="entry name" value="M1_APN"/>
    <property type="match status" value="1"/>
</dbReference>
<evidence type="ECO:0000313" key="17">
    <source>
        <dbReference type="EMBL" id="MFC0179125.1"/>
    </source>
</evidence>
<dbReference type="Gene3D" id="2.60.40.1840">
    <property type="match status" value="1"/>
</dbReference>
<feature type="domain" description="Peptidase M1 alanyl aminopeptidase C-terminal" evidence="15">
    <location>
        <begin position="566"/>
        <end position="708"/>
    </location>
</feature>
<dbReference type="EMBL" id="JBHLXE010000033">
    <property type="protein sequence ID" value="MFC0179125.1"/>
    <property type="molecule type" value="Genomic_DNA"/>
</dbReference>
<dbReference type="PRINTS" id="PR00756">
    <property type="entry name" value="ALADIPTASE"/>
</dbReference>
<evidence type="ECO:0000256" key="5">
    <source>
        <dbReference type="ARBA" id="ARBA00015611"/>
    </source>
</evidence>
<dbReference type="Proteomes" id="UP001589758">
    <property type="component" value="Unassembled WGS sequence"/>
</dbReference>